<dbReference type="InterPro" id="IPR025421">
    <property type="entry name" value="DUF4148"/>
</dbReference>
<dbReference type="AlphaFoldDB" id="A0A4R5L7Y9"/>
<evidence type="ECO:0000313" key="3">
    <source>
        <dbReference type="EMBL" id="TDG04007.1"/>
    </source>
</evidence>
<sequence>MKTMISAGILFALIGSAVVNYASAQEATRAEVRQELVQAQGNDSPNITDTSDPATDPISTKQVAQLQTRSNSSSGANMSSVRETTHHTDCVGPASFCSIYFGS</sequence>
<accession>A0A4R5L7Y9</accession>
<evidence type="ECO:0000313" key="4">
    <source>
        <dbReference type="Proteomes" id="UP000295606"/>
    </source>
</evidence>
<dbReference type="EMBL" id="SMOD01000033">
    <property type="protein sequence ID" value="TDG04007.1"/>
    <property type="molecule type" value="Genomic_DNA"/>
</dbReference>
<keyword evidence="2" id="KW-0732">Signal</keyword>
<evidence type="ECO:0000256" key="1">
    <source>
        <dbReference type="SAM" id="MobiDB-lite"/>
    </source>
</evidence>
<feature type="compositionally biased region" description="Low complexity" evidence="1">
    <location>
        <begin position="70"/>
        <end position="80"/>
    </location>
</feature>
<feature type="chain" id="PRO_5020246892" evidence="2">
    <location>
        <begin position="25"/>
        <end position="103"/>
    </location>
</feature>
<protein>
    <submittedName>
        <fullName evidence="3">DUF4148 domain-containing protein</fullName>
    </submittedName>
</protein>
<feature type="compositionally biased region" description="Polar residues" evidence="1">
    <location>
        <begin position="37"/>
        <end position="69"/>
    </location>
</feature>
<dbReference type="RefSeq" id="WP_133187444.1">
    <property type="nucleotide sequence ID" value="NZ_SMOD01000033.1"/>
</dbReference>
<comment type="caution">
    <text evidence="3">The sequence shown here is derived from an EMBL/GenBank/DDBJ whole genome shotgun (WGS) entry which is preliminary data.</text>
</comment>
<dbReference type="Pfam" id="PF13663">
    <property type="entry name" value="DUF4148"/>
    <property type="match status" value="1"/>
</dbReference>
<evidence type="ECO:0000256" key="2">
    <source>
        <dbReference type="SAM" id="SignalP"/>
    </source>
</evidence>
<reference evidence="3 4" key="1">
    <citation type="submission" date="2019-03" db="EMBL/GenBank/DDBJ databases">
        <title>Paraburkholderia sp. isolated from native Mimosa gymnas in Guartela State Park, Brazil.</title>
        <authorList>
            <person name="Paulitsch F."/>
            <person name="Hungria M."/>
            <person name="Delamuta J.R.M."/>
            <person name="Ribeiro R.A."/>
            <person name="Dall'Agnol R."/>
            <person name="Silva J.S.B."/>
        </authorList>
    </citation>
    <scope>NUCLEOTIDE SEQUENCE [LARGE SCALE GENOMIC DNA]</scope>
    <source>
        <strain evidence="3 4">CNPSo 3008</strain>
    </source>
</reference>
<organism evidence="3 4">
    <name type="scientific">Paraburkholderia guartelaensis</name>
    <dbReference type="NCBI Taxonomy" id="2546446"/>
    <lineage>
        <taxon>Bacteria</taxon>
        <taxon>Pseudomonadati</taxon>
        <taxon>Pseudomonadota</taxon>
        <taxon>Betaproteobacteria</taxon>
        <taxon>Burkholderiales</taxon>
        <taxon>Burkholderiaceae</taxon>
        <taxon>Paraburkholderia</taxon>
    </lineage>
</organism>
<gene>
    <name evidence="3" type="ORF">E1N52_32080</name>
</gene>
<dbReference type="OrthoDB" id="9035534at2"/>
<name>A0A4R5L7Y9_9BURK</name>
<feature type="signal peptide" evidence="2">
    <location>
        <begin position="1"/>
        <end position="24"/>
    </location>
</feature>
<proteinExistence type="predicted"/>
<dbReference type="Proteomes" id="UP000295606">
    <property type="component" value="Unassembled WGS sequence"/>
</dbReference>
<feature type="region of interest" description="Disordered" evidence="1">
    <location>
        <begin position="37"/>
        <end position="86"/>
    </location>
</feature>